<dbReference type="SUPFAM" id="SSF52402">
    <property type="entry name" value="Adenine nucleotide alpha hydrolases-like"/>
    <property type="match status" value="1"/>
</dbReference>
<dbReference type="CDD" id="cd00293">
    <property type="entry name" value="USP-like"/>
    <property type="match status" value="1"/>
</dbReference>
<comment type="caution">
    <text evidence="2">The sequence shown here is derived from an EMBL/GenBank/DDBJ whole genome shotgun (WGS) entry which is preliminary data.</text>
</comment>
<accession>A0AAP2Z860</accession>
<dbReference type="InterPro" id="IPR006016">
    <property type="entry name" value="UspA"/>
</dbReference>
<dbReference type="InterPro" id="IPR014729">
    <property type="entry name" value="Rossmann-like_a/b/a_fold"/>
</dbReference>
<sequence length="163" mass="17748">MTLVVPFDGSPLAKAALIRAADFGRVLNDPLVVLSIIPQNNTQYARERGWLEPGEAFDIDRITERLAEDIETLAPSATFRYRVVDRYATAGTIAIKLRQMAQAADASMVFVGSENAGRIVTSLSSIGTNVAADNAYDVVIVRNRKPEKIEQRATATRATDPKA</sequence>
<dbReference type="Gene3D" id="3.40.50.620">
    <property type="entry name" value="HUPs"/>
    <property type="match status" value="1"/>
</dbReference>
<keyword evidence="3" id="KW-1185">Reference proteome</keyword>
<evidence type="ECO:0000313" key="3">
    <source>
        <dbReference type="Proteomes" id="UP001321047"/>
    </source>
</evidence>
<feature type="domain" description="UspA" evidence="1">
    <location>
        <begin position="2"/>
        <end position="142"/>
    </location>
</feature>
<dbReference type="RefSeq" id="WP_342808363.1">
    <property type="nucleotide sequence ID" value="NZ_JAOPJZ010000005.1"/>
</dbReference>
<dbReference type="EMBL" id="JAOPJZ010000005">
    <property type="protein sequence ID" value="MCU4752015.1"/>
    <property type="molecule type" value="Genomic_DNA"/>
</dbReference>
<dbReference type="AlphaFoldDB" id="A0AAP2Z860"/>
<dbReference type="Proteomes" id="UP001321047">
    <property type="component" value="Unassembled WGS sequence"/>
</dbReference>
<evidence type="ECO:0000259" key="1">
    <source>
        <dbReference type="Pfam" id="PF00582"/>
    </source>
</evidence>
<name>A0AAP2Z860_9EURY</name>
<dbReference type="Pfam" id="PF00582">
    <property type="entry name" value="Usp"/>
    <property type="match status" value="1"/>
</dbReference>
<evidence type="ECO:0000313" key="2">
    <source>
        <dbReference type="EMBL" id="MCU4752015.1"/>
    </source>
</evidence>
<reference evidence="2 3" key="1">
    <citation type="submission" date="2022-09" db="EMBL/GenBank/DDBJ databases">
        <title>Enrichment on poylsaccharides allowed isolation of novel metabolic and taxonomic groups of Haloarchaea.</title>
        <authorList>
            <person name="Sorokin D.Y."/>
            <person name="Elcheninov A.G."/>
            <person name="Khizhniak T.V."/>
            <person name="Kolganova T.V."/>
            <person name="Kublanov I.V."/>
        </authorList>
    </citation>
    <scope>NUCLEOTIDE SEQUENCE [LARGE SCALE GENOMIC DNA]</scope>
    <source>
        <strain evidence="2 3">AArc-curdl1</strain>
    </source>
</reference>
<proteinExistence type="predicted"/>
<organism evidence="2 3">
    <name type="scientific">Natronosalvus hydrolyticus</name>
    <dbReference type="NCBI Taxonomy" id="2979988"/>
    <lineage>
        <taxon>Archaea</taxon>
        <taxon>Methanobacteriati</taxon>
        <taxon>Methanobacteriota</taxon>
        <taxon>Stenosarchaea group</taxon>
        <taxon>Halobacteria</taxon>
        <taxon>Halobacteriales</taxon>
        <taxon>Natrialbaceae</taxon>
        <taxon>Natronosalvus</taxon>
    </lineage>
</organism>
<gene>
    <name evidence="2" type="ORF">OB919_08465</name>
</gene>
<protein>
    <submittedName>
        <fullName evidence="2">Universal stress protein</fullName>
    </submittedName>
</protein>